<dbReference type="Proteomes" id="UP000000391">
    <property type="component" value="Chromosome"/>
</dbReference>
<dbReference type="AlphaFoldDB" id="D7E8J8"/>
<protein>
    <submittedName>
        <fullName evidence="1">Uncharacterized protein</fullName>
    </submittedName>
</protein>
<evidence type="ECO:0000313" key="2">
    <source>
        <dbReference type="Proteomes" id="UP000000391"/>
    </source>
</evidence>
<sequence>MGIYVVKMSEEDGDKLQKQLDDLLDFLPEEEQKGYSQIIDLIHTLQQPAYEEEQESFIV</sequence>
<name>D7E8J8_METEZ</name>
<dbReference type="HOGENOM" id="CLU_2949285_0_0_2"/>
<dbReference type="GeneID" id="9346256"/>
<dbReference type="EMBL" id="CP002069">
    <property type="protein sequence ID" value="ADI73540.1"/>
    <property type="molecule type" value="Genomic_DNA"/>
</dbReference>
<reference evidence="1 2" key="1">
    <citation type="submission" date="2010-06" db="EMBL/GenBank/DDBJ databases">
        <title>Complete sequence chromosome of Methanohalobium evestigatum Z-7303.</title>
        <authorList>
            <consortium name="US DOE Joint Genome Institute"/>
            <person name="Lucas S."/>
            <person name="Copeland A."/>
            <person name="Lapidus A."/>
            <person name="Cheng J.-F."/>
            <person name="Bruce D."/>
            <person name="Goodwin L."/>
            <person name="Pitluck S."/>
            <person name="Saunders E."/>
            <person name="Detter J.C."/>
            <person name="Han C."/>
            <person name="Tapia R."/>
            <person name="Land M."/>
            <person name="Hauser L."/>
            <person name="Kyrpides N."/>
            <person name="Mikhailova N."/>
            <person name="Sieprawska-Lupa M."/>
            <person name="Whitman W.B."/>
            <person name="Anderson I."/>
            <person name="Woyke T."/>
        </authorList>
    </citation>
    <scope>NUCLEOTIDE SEQUENCE [LARGE SCALE GENOMIC DNA]</scope>
    <source>
        <strain evidence="2">ATCC BAA-1072 / DSM 3721 / NBRC 107634 / OCM 161 / Z-7303</strain>
    </source>
</reference>
<dbReference type="RefSeq" id="WP_013194108.1">
    <property type="nucleotide sequence ID" value="NC_014253.1"/>
</dbReference>
<keyword evidence="2" id="KW-1185">Reference proteome</keyword>
<dbReference type="KEGG" id="mev:Metev_0634"/>
<dbReference type="STRING" id="644295.Metev_0634"/>
<gene>
    <name evidence="1" type="ordered locus">Metev_0634</name>
</gene>
<accession>D7E8J8</accession>
<organism evidence="1 2">
    <name type="scientific">Methanohalobium evestigatum (strain ATCC BAA-1072 / DSM 3721 / NBRC 107634 / OCM 161 / Z-7303)</name>
    <dbReference type="NCBI Taxonomy" id="644295"/>
    <lineage>
        <taxon>Archaea</taxon>
        <taxon>Methanobacteriati</taxon>
        <taxon>Methanobacteriota</taxon>
        <taxon>Stenosarchaea group</taxon>
        <taxon>Methanomicrobia</taxon>
        <taxon>Methanosarcinales</taxon>
        <taxon>Methanosarcinaceae</taxon>
        <taxon>Methanohalobium</taxon>
    </lineage>
</organism>
<proteinExistence type="predicted"/>
<evidence type="ECO:0000313" key="1">
    <source>
        <dbReference type="EMBL" id="ADI73540.1"/>
    </source>
</evidence>